<reference evidence="2 3" key="1">
    <citation type="submission" date="2015-07" db="EMBL/GenBank/DDBJ databases">
        <title>Draft genome sequence of the Amantichitinum ursilacus IGB-41, a new chitin-degrading bacterium.</title>
        <authorList>
            <person name="Kirstahler P."/>
            <person name="Guenther M."/>
            <person name="Grumaz C."/>
            <person name="Rupp S."/>
            <person name="Zibek S."/>
            <person name="Sohn K."/>
        </authorList>
    </citation>
    <scope>NUCLEOTIDE SEQUENCE [LARGE SCALE GENOMIC DNA]</scope>
    <source>
        <strain evidence="2 3">IGB-41</strain>
    </source>
</reference>
<dbReference type="EMBL" id="LAQT01000003">
    <property type="protein sequence ID" value="KPC54011.1"/>
    <property type="molecule type" value="Genomic_DNA"/>
</dbReference>
<gene>
    <name evidence="2" type="ORF">WG78_05160</name>
</gene>
<accession>A0A0N1JT84</accession>
<keyword evidence="1" id="KW-0732">Signal</keyword>
<sequence>MTRFVLLCALATTIASHAAPWGRLFTDAAQRQQPRASTASATSFRLSACAWMERRKRCWVDGQAAASAPAQVRVGERWRVQP</sequence>
<evidence type="ECO:0000313" key="3">
    <source>
        <dbReference type="Proteomes" id="UP000037939"/>
    </source>
</evidence>
<feature type="chain" id="PRO_5005875301" description="Secreted protein" evidence="1">
    <location>
        <begin position="19"/>
        <end position="82"/>
    </location>
</feature>
<keyword evidence="3" id="KW-1185">Reference proteome</keyword>
<dbReference type="RefSeq" id="WP_053936727.1">
    <property type="nucleotide sequence ID" value="NZ_LAQT01000003.1"/>
</dbReference>
<evidence type="ECO:0000313" key="2">
    <source>
        <dbReference type="EMBL" id="KPC54011.1"/>
    </source>
</evidence>
<feature type="signal peptide" evidence="1">
    <location>
        <begin position="1"/>
        <end position="18"/>
    </location>
</feature>
<dbReference type="STRING" id="857265.WG78_05160"/>
<evidence type="ECO:0008006" key="4">
    <source>
        <dbReference type="Google" id="ProtNLM"/>
    </source>
</evidence>
<proteinExistence type="predicted"/>
<name>A0A0N1JT84_9NEIS</name>
<comment type="caution">
    <text evidence="2">The sequence shown here is derived from an EMBL/GenBank/DDBJ whole genome shotgun (WGS) entry which is preliminary data.</text>
</comment>
<organism evidence="2 3">
    <name type="scientific">Amantichitinum ursilacus</name>
    <dbReference type="NCBI Taxonomy" id="857265"/>
    <lineage>
        <taxon>Bacteria</taxon>
        <taxon>Pseudomonadati</taxon>
        <taxon>Pseudomonadota</taxon>
        <taxon>Betaproteobacteria</taxon>
        <taxon>Neisseriales</taxon>
        <taxon>Chitinibacteraceae</taxon>
        <taxon>Amantichitinum</taxon>
    </lineage>
</organism>
<protein>
    <recommendedName>
        <fullName evidence="4">Secreted protein</fullName>
    </recommendedName>
</protein>
<evidence type="ECO:0000256" key="1">
    <source>
        <dbReference type="SAM" id="SignalP"/>
    </source>
</evidence>
<dbReference type="AlphaFoldDB" id="A0A0N1JT84"/>
<dbReference type="Proteomes" id="UP000037939">
    <property type="component" value="Unassembled WGS sequence"/>
</dbReference>